<dbReference type="AlphaFoldDB" id="A0A1G4IIC5"/>
<evidence type="ECO:0000313" key="2">
    <source>
        <dbReference type="EMBL" id="SCU72251.1"/>
    </source>
</evidence>
<gene>
    <name evidence="2" type="ORF">TEOVI_000382700</name>
</gene>
<dbReference type="GeneID" id="92377767"/>
<feature type="transmembrane region" description="Helical" evidence="1">
    <location>
        <begin position="164"/>
        <end position="187"/>
    </location>
</feature>
<dbReference type="RefSeq" id="XP_067082768.1">
    <property type="nucleotide sequence ID" value="XM_067226667.1"/>
</dbReference>
<dbReference type="VEuPathDB" id="TriTrypDB:TEOVI_000382700"/>
<evidence type="ECO:0000313" key="3">
    <source>
        <dbReference type="Proteomes" id="UP000195570"/>
    </source>
</evidence>
<protein>
    <submittedName>
        <fullName evidence="2">Uncharacterized protein</fullName>
    </submittedName>
</protein>
<proteinExistence type="predicted"/>
<keyword evidence="1" id="KW-0812">Transmembrane</keyword>
<keyword evidence="1" id="KW-1133">Transmembrane helix</keyword>
<organism evidence="2 3">
    <name type="scientific">Trypanosoma equiperdum</name>
    <dbReference type="NCBI Taxonomy" id="5694"/>
    <lineage>
        <taxon>Eukaryota</taxon>
        <taxon>Discoba</taxon>
        <taxon>Euglenozoa</taxon>
        <taxon>Kinetoplastea</taxon>
        <taxon>Metakinetoplastina</taxon>
        <taxon>Trypanosomatida</taxon>
        <taxon>Trypanosomatidae</taxon>
        <taxon>Trypanosoma</taxon>
    </lineage>
</organism>
<dbReference type="Proteomes" id="UP000195570">
    <property type="component" value="Unassembled WGS sequence"/>
</dbReference>
<feature type="transmembrane region" description="Helical" evidence="1">
    <location>
        <begin position="63"/>
        <end position="88"/>
    </location>
</feature>
<name>A0A1G4IIC5_TRYEQ</name>
<dbReference type="EMBL" id="CZPT02001829">
    <property type="protein sequence ID" value="SCU72251.1"/>
    <property type="molecule type" value="Genomic_DNA"/>
</dbReference>
<keyword evidence="3" id="KW-1185">Reference proteome</keyword>
<evidence type="ECO:0000256" key="1">
    <source>
        <dbReference type="SAM" id="Phobius"/>
    </source>
</evidence>
<keyword evidence="1" id="KW-0472">Membrane</keyword>
<accession>A0A1G4IIC5</accession>
<reference evidence="2" key="1">
    <citation type="submission" date="2016-09" db="EMBL/GenBank/DDBJ databases">
        <authorList>
            <person name="Hebert L."/>
            <person name="Moumen B."/>
        </authorList>
    </citation>
    <scope>NUCLEOTIDE SEQUENCE [LARGE SCALE GENOMIC DNA]</scope>
    <source>
        <strain evidence="2">OVI</strain>
    </source>
</reference>
<feature type="transmembrane region" description="Helical" evidence="1">
    <location>
        <begin position="100"/>
        <end position="120"/>
    </location>
</feature>
<sequence>MGDFTREDEYQLDTLRAARDCGNLSPGEFESLQYLERKYDAFIEDGIRKLERMAPQSARREHMLPFVFISWPALWSLLTLLLVTFYLLTYGQQGILVQTLLRWQVCLAALMLLASTPLTFTRCRDRRFVEVGVLVAFMMFSGVFMLTSLWVIHHLRSLSDSEWDINTCVIVGVANSSLMLLSGLLLMKDLEM</sequence>
<feature type="transmembrane region" description="Helical" evidence="1">
    <location>
        <begin position="132"/>
        <end position="152"/>
    </location>
</feature>
<comment type="caution">
    <text evidence="2">The sequence shown here is derived from an EMBL/GenBank/DDBJ whole genome shotgun (WGS) entry which is preliminary data.</text>
</comment>